<reference evidence="1" key="1">
    <citation type="submission" date="2020-08" db="EMBL/GenBank/DDBJ databases">
        <title>Multicomponent nature underlies the extraordinary mechanical properties of spider dragline silk.</title>
        <authorList>
            <person name="Kono N."/>
            <person name="Nakamura H."/>
            <person name="Mori M."/>
            <person name="Yoshida Y."/>
            <person name="Ohtoshi R."/>
            <person name="Malay A.D."/>
            <person name="Moran D.A.P."/>
            <person name="Tomita M."/>
            <person name="Numata K."/>
            <person name="Arakawa K."/>
        </authorList>
    </citation>
    <scope>NUCLEOTIDE SEQUENCE</scope>
</reference>
<dbReference type="EMBL" id="BMAW01085360">
    <property type="protein sequence ID" value="GFU42614.1"/>
    <property type="molecule type" value="Genomic_DNA"/>
</dbReference>
<proteinExistence type="predicted"/>
<evidence type="ECO:0000313" key="2">
    <source>
        <dbReference type="Proteomes" id="UP000887013"/>
    </source>
</evidence>
<evidence type="ECO:0000313" key="1">
    <source>
        <dbReference type="EMBL" id="GFU42614.1"/>
    </source>
</evidence>
<sequence>MVPDRRSRPTSVSRRRLWKETKQPYLSVAFKPRISLRHFKSVTGGFEATSSTKDSPSVLVAPQSHFPFLSRLNCAPHAQNGATYC</sequence>
<organism evidence="1 2">
    <name type="scientific">Nephila pilipes</name>
    <name type="common">Giant wood spider</name>
    <name type="synonym">Nephila maculata</name>
    <dbReference type="NCBI Taxonomy" id="299642"/>
    <lineage>
        <taxon>Eukaryota</taxon>
        <taxon>Metazoa</taxon>
        <taxon>Ecdysozoa</taxon>
        <taxon>Arthropoda</taxon>
        <taxon>Chelicerata</taxon>
        <taxon>Arachnida</taxon>
        <taxon>Araneae</taxon>
        <taxon>Araneomorphae</taxon>
        <taxon>Entelegynae</taxon>
        <taxon>Araneoidea</taxon>
        <taxon>Nephilidae</taxon>
        <taxon>Nephila</taxon>
    </lineage>
</organism>
<protein>
    <submittedName>
        <fullName evidence="1">Uncharacterized protein</fullName>
    </submittedName>
</protein>
<gene>
    <name evidence="1" type="ORF">NPIL_493381</name>
</gene>
<accession>A0A8X6UNW7</accession>
<dbReference type="AlphaFoldDB" id="A0A8X6UNW7"/>
<name>A0A8X6UNW7_NEPPI</name>
<keyword evidence="2" id="KW-1185">Reference proteome</keyword>
<comment type="caution">
    <text evidence="1">The sequence shown here is derived from an EMBL/GenBank/DDBJ whole genome shotgun (WGS) entry which is preliminary data.</text>
</comment>
<dbReference type="Proteomes" id="UP000887013">
    <property type="component" value="Unassembled WGS sequence"/>
</dbReference>